<gene>
    <name evidence="2" type="ORF">FH972_023174</name>
</gene>
<organism evidence="2 3">
    <name type="scientific">Carpinus fangiana</name>
    <dbReference type="NCBI Taxonomy" id="176857"/>
    <lineage>
        <taxon>Eukaryota</taxon>
        <taxon>Viridiplantae</taxon>
        <taxon>Streptophyta</taxon>
        <taxon>Embryophyta</taxon>
        <taxon>Tracheophyta</taxon>
        <taxon>Spermatophyta</taxon>
        <taxon>Magnoliopsida</taxon>
        <taxon>eudicotyledons</taxon>
        <taxon>Gunneridae</taxon>
        <taxon>Pentapetalae</taxon>
        <taxon>rosids</taxon>
        <taxon>fabids</taxon>
        <taxon>Fagales</taxon>
        <taxon>Betulaceae</taxon>
        <taxon>Carpinus</taxon>
    </lineage>
</organism>
<sequence>MVEETESGMESGGHRQNWTAQVGDSGEYEAAGAVLRLAVAERYLERRGRAGIRQWFKASGKRWRRHMNGSRWMEPG</sequence>
<proteinExistence type="predicted"/>
<dbReference type="Proteomes" id="UP000327013">
    <property type="component" value="Unassembled WGS sequence"/>
</dbReference>
<evidence type="ECO:0000313" key="2">
    <source>
        <dbReference type="EMBL" id="KAB8346126.1"/>
    </source>
</evidence>
<dbReference type="AlphaFoldDB" id="A0A5N6KUE2"/>
<name>A0A5N6KUE2_9ROSI</name>
<dbReference type="EMBL" id="VIBQ01000013">
    <property type="protein sequence ID" value="KAB8346126.1"/>
    <property type="molecule type" value="Genomic_DNA"/>
</dbReference>
<keyword evidence="3" id="KW-1185">Reference proteome</keyword>
<evidence type="ECO:0000313" key="3">
    <source>
        <dbReference type="Proteomes" id="UP000327013"/>
    </source>
</evidence>
<protein>
    <submittedName>
        <fullName evidence="2">Uncharacterized protein</fullName>
    </submittedName>
</protein>
<feature type="region of interest" description="Disordered" evidence="1">
    <location>
        <begin position="1"/>
        <end position="21"/>
    </location>
</feature>
<accession>A0A5N6KUE2</accession>
<evidence type="ECO:0000256" key="1">
    <source>
        <dbReference type="SAM" id="MobiDB-lite"/>
    </source>
</evidence>
<reference evidence="2 3" key="1">
    <citation type="submission" date="2019-06" db="EMBL/GenBank/DDBJ databases">
        <title>A chromosomal-level reference genome of Carpinus fangiana (Coryloideae, Betulaceae).</title>
        <authorList>
            <person name="Yang X."/>
            <person name="Wang Z."/>
            <person name="Zhang L."/>
            <person name="Hao G."/>
            <person name="Liu J."/>
            <person name="Yang Y."/>
        </authorList>
    </citation>
    <scope>NUCLEOTIDE SEQUENCE [LARGE SCALE GENOMIC DNA]</scope>
    <source>
        <strain evidence="2">Cfa_2016G</strain>
        <tissue evidence="2">Leaf</tissue>
    </source>
</reference>
<comment type="caution">
    <text evidence="2">The sequence shown here is derived from an EMBL/GenBank/DDBJ whole genome shotgun (WGS) entry which is preliminary data.</text>
</comment>